<dbReference type="EMBL" id="MCFE01000017">
    <property type="protein sequence ID" value="ORY06354.1"/>
    <property type="molecule type" value="Genomic_DNA"/>
</dbReference>
<keyword evidence="1" id="KW-0732">Signal</keyword>
<protein>
    <recommendedName>
        <fullName evidence="4">Fibronectin type-III domain-containing protein</fullName>
    </recommendedName>
</protein>
<evidence type="ECO:0008006" key="4">
    <source>
        <dbReference type="Google" id="ProtNLM"/>
    </source>
</evidence>
<dbReference type="InParanoid" id="A0A1Y1Z8C0"/>
<sequence>MLFTLATLLLSLTAVKAACDTFQITNPAPSPQALVYRSGRPLTVSWDIGSSTVNQITGVNLAWAYAESDTSSMAISKIITSPLQASQRSVALTLPTNALLQASYYYELYVSTAEGQTCYFKTPSFYIRD</sequence>
<dbReference type="Proteomes" id="UP000193498">
    <property type="component" value="Unassembled WGS sequence"/>
</dbReference>
<feature type="signal peptide" evidence="1">
    <location>
        <begin position="1"/>
        <end position="17"/>
    </location>
</feature>
<evidence type="ECO:0000256" key="1">
    <source>
        <dbReference type="SAM" id="SignalP"/>
    </source>
</evidence>
<accession>A0A1Y1Z8C0</accession>
<comment type="caution">
    <text evidence="2">The sequence shown here is derived from an EMBL/GenBank/DDBJ whole genome shotgun (WGS) entry which is preliminary data.</text>
</comment>
<evidence type="ECO:0000313" key="3">
    <source>
        <dbReference type="Proteomes" id="UP000193498"/>
    </source>
</evidence>
<organism evidence="2 3">
    <name type="scientific">Basidiobolus meristosporus CBS 931.73</name>
    <dbReference type="NCBI Taxonomy" id="1314790"/>
    <lineage>
        <taxon>Eukaryota</taxon>
        <taxon>Fungi</taxon>
        <taxon>Fungi incertae sedis</taxon>
        <taxon>Zoopagomycota</taxon>
        <taxon>Entomophthoromycotina</taxon>
        <taxon>Basidiobolomycetes</taxon>
        <taxon>Basidiobolales</taxon>
        <taxon>Basidiobolaceae</taxon>
        <taxon>Basidiobolus</taxon>
    </lineage>
</organism>
<keyword evidence="3" id="KW-1185">Reference proteome</keyword>
<feature type="chain" id="PRO_5012237459" description="Fibronectin type-III domain-containing protein" evidence="1">
    <location>
        <begin position="18"/>
        <end position="129"/>
    </location>
</feature>
<name>A0A1Y1Z8C0_9FUNG</name>
<proteinExistence type="predicted"/>
<reference evidence="2 3" key="1">
    <citation type="submission" date="2016-07" db="EMBL/GenBank/DDBJ databases">
        <title>Pervasive Adenine N6-methylation of Active Genes in Fungi.</title>
        <authorList>
            <consortium name="DOE Joint Genome Institute"/>
            <person name="Mondo S.J."/>
            <person name="Dannebaum R.O."/>
            <person name="Kuo R.C."/>
            <person name="Labutti K."/>
            <person name="Haridas S."/>
            <person name="Kuo A."/>
            <person name="Salamov A."/>
            <person name="Ahrendt S.R."/>
            <person name="Lipzen A."/>
            <person name="Sullivan W."/>
            <person name="Andreopoulos W.B."/>
            <person name="Clum A."/>
            <person name="Lindquist E."/>
            <person name="Daum C."/>
            <person name="Ramamoorthy G.K."/>
            <person name="Gryganskyi A."/>
            <person name="Culley D."/>
            <person name="Magnuson J.K."/>
            <person name="James T.Y."/>
            <person name="O'Malley M.A."/>
            <person name="Stajich J.E."/>
            <person name="Spatafora J.W."/>
            <person name="Visel A."/>
            <person name="Grigoriev I.V."/>
        </authorList>
    </citation>
    <scope>NUCLEOTIDE SEQUENCE [LARGE SCALE GENOMIC DNA]</scope>
    <source>
        <strain evidence="2 3">CBS 931.73</strain>
    </source>
</reference>
<dbReference type="AlphaFoldDB" id="A0A1Y1Z8C0"/>
<evidence type="ECO:0000313" key="2">
    <source>
        <dbReference type="EMBL" id="ORY06354.1"/>
    </source>
</evidence>
<gene>
    <name evidence="2" type="ORF">K493DRAFT_344592</name>
</gene>